<feature type="region of interest" description="Disordered" evidence="1">
    <location>
        <begin position="850"/>
        <end position="886"/>
    </location>
</feature>
<organism evidence="2 3">
    <name type="scientific">Dryococelus australis</name>
    <dbReference type="NCBI Taxonomy" id="614101"/>
    <lineage>
        <taxon>Eukaryota</taxon>
        <taxon>Metazoa</taxon>
        <taxon>Ecdysozoa</taxon>
        <taxon>Arthropoda</taxon>
        <taxon>Hexapoda</taxon>
        <taxon>Insecta</taxon>
        <taxon>Pterygota</taxon>
        <taxon>Neoptera</taxon>
        <taxon>Polyneoptera</taxon>
        <taxon>Phasmatodea</taxon>
        <taxon>Verophasmatodea</taxon>
        <taxon>Anareolatae</taxon>
        <taxon>Phasmatidae</taxon>
        <taxon>Eurycanthinae</taxon>
        <taxon>Dryococelus</taxon>
    </lineage>
</organism>
<feature type="region of interest" description="Disordered" evidence="1">
    <location>
        <begin position="772"/>
        <end position="807"/>
    </location>
</feature>
<accession>A0ABQ9HA66</accession>
<feature type="region of interest" description="Disordered" evidence="1">
    <location>
        <begin position="254"/>
        <end position="283"/>
    </location>
</feature>
<evidence type="ECO:0000313" key="2">
    <source>
        <dbReference type="EMBL" id="KAJ8881141.1"/>
    </source>
</evidence>
<feature type="compositionally biased region" description="Polar residues" evidence="1">
    <location>
        <begin position="876"/>
        <end position="886"/>
    </location>
</feature>
<feature type="region of interest" description="Disordered" evidence="1">
    <location>
        <begin position="76"/>
        <end position="104"/>
    </location>
</feature>
<dbReference type="Proteomes" id="UP001159363">
    <property type="component" value="Chromosome 5"/>
</dbReference>
<proteinExistence type="predicted"/>
<feature type="compositionally biased region" description="Basic and acidic residues" evidence="1">
    <location>
        <begin position="89"/>
        <end position="100"/>
    </location>
</feature>
<feature type="compositionally biased region" description="Polar residues" evidence="1">
    <location>
        <begin position="773"/>
        <end position="787"/>
    </location>
</feature>
<keyword evidence="3" id="KW-1185">Reference proteome</keyword>
<protein>
    <submittedName>
        <fullName evidence="2">Uncharacterized protein</fullName>
    </submittedName>
</protein>
<evidence type="ECO:0000313" key="3">
    <source>
        <dbReference type="Proteomes" id="UP001159363"/>
    </source>
</evidence>
<feature type="compositionally biased region" description="Basic and acidic residues" evidence="1">
    <location>
        <begin position="857"/>
        <end position="875"/>
    </location>
</feature>
<feature type="compositionally biased region" description="Basic and acidic residues" evidence="1">
    <location>
        <begin position="258"/>
        <end position="269"/>
    </location>
</feature>
<sequence>MVTERLDCSPPTKVNRVKSPAEPLHIFASGNRARRCRWSAGFLGDLPFSPALAIQRCSIPTSSGVYASLAGVINGGDDGGARARQNTPKSERTRPLRRTPEGGLTDARACLRNLHHSEGHPPRHTLSSPLLLISSCRSASHGFCGVPRGAQQPLRPEPYNHGEADVGLRRTSLPLLARTHDVDGNLRRRPGRYFPWLSPALFRNVRLWPFSCIHQRPYVHILLRRRQPQEMTQNRARSGDGALVARASVTLIGSSRASRHDAGRRDPQARRSPPTTVIRGRSPAGSLQGFRAVGIVQNDAACRRAFSGSSRFPRPCIPAPLLPRVLFHVGSQLESPVLTSNPIHGVYTSRVGRKAAQCRDMEIDCVQPARSVYLTYGYIDLCRPAQRRKPDPATNWNGSRGGLGEEVPWLGGDGPTDKALLARRARILAVPALLGHKKNQYVLAQLTLTNNSLSLPSVFRFYWGIGGKPPNSATSPTRERPRADAIPQHILARAFHNFWCRLHTCLEGSATLCHLTMRAAKKKRAGEKNAMLVPPGNLDKRASYFPRLARSTLLRIENYVGLEKGKLLVPLAEGEVVGCIMYPYGEFGQWQCDVTSGMHFLRARSQFQLRSVPGKQRPRVGHDKASAGVSRLSPASYVARLIKVAWRSKGAPAYSGRLHGREPVDTMAARWLRARSTVVSSERRARPAKQTSSAARSRMGSAADVLFWTGSESPEACYADAPADSSRISRVTRRARYSSHLPTEDADEPLLSPAGATQRPSRIYLVPPRCSSVRATPSTSGQHQNTLPELVGSTPVGTPRPRSRSEGAIRATLTRTPSASSFLRARRAVFRRLQEPIRVKRGEYGVVLECKGGGNRESPEETCRVRQDSYMRKSGSDSAGNRSPLA</sequence>
<feature type="region of interest" description="Disordered" evidence="1">
    <location>
        <begin position="737"/>
        <end position="759"/>
    </location>
</feature>
<gene>
    <name evidence="2" type="ORF">PR048_017614</name>
</gene>
<reference evidence="2 3" key="1">
    <citation type="submission" date="2023-02" db="EMBL/GenBank/DDBJ databases">
        <title>LHISI_Scaffold_Assembly.</title>
        <authorList>
            <person name="Stuart O.P."/>
            <person name="Cleave R."/>
            <person name="Magrath M.J.L."/>
            <person name="Mikheyev A.S."/>
        </authorList>
    </citation>
    <scope>NUCLEOTIDE SEQUENCE [LARGE SCALE GENOMIC DNA]</scope>
    <source>
        <strain evidence="2">Daus_M_001</strain>
        <tissue evidence="2">Leg muscle</tissue>
    </source>
</reference>
<name>A0ABQ9HA66_9NEOP</name>
<comment type="caution">
    <text evidence="2">The sequence shown here is derived from an EMBL/GenBank/DDBJ whole genome shotgun (WGS) entry which is preliminary data.</text>
</comment>
<evidence type="ECO:0000256" key="1">
    <source>
        <dbReference type="SAM" id="MobiDB-lite"/>
    </source>
</evidence>
<dbReference type="EMBL" id="JARBHB010000006">
    <property type="protein sequence ID" value="KAJ8881141.1"/>
    <property type="molecule type" value="Genomic_DNA"/>
</dbReference>